<reference evidence="1 2" key="1">
    <citation type="submission" date="2019-03" db="EMBL/GenBank/DDBJ databases">
        <title>Genomic Encyclopedia of Type Strains, Phase IV (KMG-IV): sequencing the most valuable type-strain genomes for metagenomic binning, comparative biology and taxonomic classification.</title>
        <authorList>
            <person name="Goeker M."/>
        </authorList>
    </citation>
    <scope>NUCLEOTIDE SEQUENCE [LARGE SCALE GENOMIC DNA]</scope>
    <source>
        <strain evidence="1 2">DSM 26377</strain>
    </source>
</reference>
<sequence>MQLLRAALITLLLLGAIMTLVPENPASFESAAPDKTLAVGEVLVP</sequence>
<dbReference type="Proteomes" id="UP000295341">
    <property type="component" value="Unassembled WGS sequence"/>
</dbReference>
<dbReference type="AlphaFoldDB" id="A0A4R7P0B2"/>
<organism evidence="1 2">
    <name type="scientific">Panacagrimonas perspica</name>
    <dbReference type="NCBI Taxonomy" id="381431"/>
    <lineage>
        <taxon>Bacteria</taxon>
        <taxon>Pseudomonadati</taxon>
        <taxon>Pseudomonadota</taxon>
        <taxon>Gammaproteobacteria</taxon>
        <taxon>Nevskiales</taxon>
        <taxon>Nevskiaceae</taxon>
        <taxon>Panacagrimonas</taxon>
    </lineage>
</organism>
<evidence type="ECO:0000313" key="2">
    <source>
        <dbReference type="Proteomes" id="UP000295341"/>
    </source>
</evidence>
<proteinExistence type="predicted"/>
<dbReference type="RefSeq" id="WP_162851311.1">
    <property type="nucleotide sequence ID" value="NZ_MWIN01000007.1"/>
</dbReference>
<keyword evidence="2" id="KW-1185">Reference proteome</keyword>
<name>A0A4R7P0B2_9GAMM</name>
<evidence type="ECO:0000313" key="1">
    <source>
        <dbReference type="EMBL" id="TDU26682.1"/>
    </source>
</evidence>
<accession>A0A4R7P0B2</accession>
<gene>
    <name evidence="1" type="ORF">DFR24_3711</name>
</gene>
<protein>
    <submittedName>
        <fullName evidence="1">Uncharacterized protein</fullName>
    </submittedName>
</protein>
<dbReference type="EMBL" id="SOBT01000010">
    <property type="protein sequence ID" value="TDU26682.1"/>
    <property type="molecule type" value="Genomic_DNA"/>
</dbReference>
<comment type="caution">
    <text evidence="1">The sequence shown here is derived from an EMBL/GenBank/DDBJ whole genome shotgun (WGS) entry which is preliminary data.</text>
</comment>